<evidence type="ECO:0000313" key="3">
    <source>
        <dbReference type="Proteomes" id="UP001164746"/>
    </source>
</evidence>
<keyword evidence="3" id="KW-1185">Reference proteome</keyword>
<name>A0ABY7FVV8_MYAAR</name>
<reference evidence="2" key="1">
    <citation type="submission" date="2022-11" db="EMBL/GenBank/DDBJ databases">
        <title>Centuries of genome instability and evolution in soft-shell clam transmissible cancer (bioRxiv).</title>
        <authorList>
            <person name="Hart S.F.M."/>
            <person name="Yonemitsu M.A."/>
            <person name="Giersch R.M."/>
            <person name="Beal B.F."/>
            <person name="Arriagada G."/>
            <person name="Davis B.W."/>
            <person name="Ostrander E.A."/>
            <person name="Goff S.P."/>
            <person name="Metzger M.J."/>
        </authorList>
    </citation>
    <scope>NUCLEOTIDE SEQUENCE</scope>
    <source>
        <strain evidence="2">MELC-2E11</strain>
        <tissue evidence="2">Siphon/mantle</tissue>
    </source>
</reference>
<accession>A0ABY7FVV8</accession>
<keyword evidence="1" id="KW-0732">Signal</keyword>
<proteinExistence type="predicted"/>
<evidence type="ECO:0000313" key="2">
    <source>
        <dbReference type="EMBL" id="WAR25299.1"/>
    </source>
</evidence>
<gene>
    <name evidence="2" type="ORF">MAR_011003</name>
</gene>
<feature type="chain" id="PRO_5047430445" evidence="1">
    <location>
        <begin position="28"/>
        <end position="150"/>
    </location>
</feature>
<dbReference type="EMBL" id="CP111025">
    <property type="protein sequence ID" value="WAR25299.1"/>
    <property type="molecule type" value="Genomic_DNA"/>
</dbReference>
<organism evidence="2 3">
    <name type="scientific">Mya arenaria</name>
    <name type="common">Soft-shell clam</name>
    <dbReference type="NCBI Taxonomy" id="6604"/>
    <lineage>
        <taxon>Eukaryota</taxon>
        <taxon>Metazoa</taxon>
        <taxon>Spiralia</taxon>
        <taxon>Lophotrochozoa</taxon>
        <taxon>Mollusca</taxon>
        <taxon>Bivalvia</taxon>
        <taxon>Autobranchia</taxon>
        <taxon>Heteroconchia</taxon>
        <taxon>Euheterodonta</taxon>
        <taxon>Imparidentia</taxon>
        <taxon>Neoheterodontei</taxon>
        <taxon>Myida</taxon>
        <taxon>Myoidea</taxon>
        <taxon>Myidae</taxon>
        <taxon>Mya</taxon>
    </lineage>
</organism>
<protein>
    <submittedName>
        <fullName evidence="2">Uncharacterized protein</fullName>
    </submittedName>
</protein>
<evidence type="ECO:0000256" key="1">
    <source>
        <dbReference type="SAM" id="SignalP"/>
    </source>
</evidence>
<feature type="signal peptide" evidence="1">
    <location>
        <begin position="1"/>
        <end position="27"/>
    </location>
</feature>
<dbReference type="Proteomes" id="UP001164746">
    <property type="component" value="Chromosome 14"/>
</dbReference>
<sequence length="150" mass="16950">MKMLEGRWICCVALLPLDLQAVSVATAKPVPERWNGANIFIKLCRIELPEGVDLGEVFCLPSRQGEVFLRQLVPHGQKMFYFLTIIAYKGLCSKVSCRKAGVAWNKISSSCVFRSDQHTGLDVAHIRVHNALNTGIKYLHKWAYSKEIFN</sequence>